<evidence type="ECO:0000259" key="14">
    <source>
        <dbReference type="PROSITE" id="PS50835"/>
    </source>
</evidence>
<dbReference type="GO" id="GO:0001618">
    <property type="term" value="F:virus receptor activity"/>
    <property type="evidence" value="ECO:0007669"/>
    <property type="project" value="TreeGrafter"/>
</dbReference>
<dbReference type="EMBL" id="CALSGD010001391">
    <property type="protein sequence ID" value="CAH6786473.1"/>
    <property type="molecule type" value="Genomic_DNA"/>
</dbReference>
<keyword evidence="7" id="KW-1015">Disulfide bond</keyword>
<evidence type="ECO:0000256" key="9">
    <source>
        <dbReference type="ARBA" id="ARBA00023319"/>
    </source>
</evidence>
<dbReference type="PROSITE" id="PS50835">
    <property type="entry name" value="IG_LIKE"/>
    <property type="match status" value="1"/>
</dbReference>
<accession>A0AAU9Z314</accession>
<sequence length="338" mass="36933">MMLPQIFISGLILLLPGAVDSYRVVKGVLGHPVTLPCTYSTLQGVLRTCWGRGECPSFNCINTLMRTNGHSVTYQRSSRYQLKGNVSGGNVSLTIENVVQSDSGLYCCRVEIPGWFNDLKVTFSLEVKPEIPTSPPTSPTTVTRPTTTSPTTIRPTATTRLTTTSKPTTTGRPATTVKATTMSTRPTHVPTSSRVSALPPTRAHIQTHIPEPTTTDPYQTAAEVTETPSYTFADWNNTVTSSDNSWNNYTESIPSWKQQKNMTKGFYIGISIAALMLLLLLVCTVAVTRYILKKKKTGSLSLVAFRVSKCGALENIAGVQSRAEDNVYIIEDSPYPTE</sequence>
<name>A0AAU9Z314_PHORO</name>
<dbReference type="PANTHER" id="PTHR47009">
    <property type="entry name" value="HEPATITIS A VIRUS CELLULAR RECEPTOR 1 HOMOLOG"/>
    <property type="match status" value="1"/>
</dbReference>
<evidence type="ECO:0000256" key="13">
    <source>
        <dbReference type="SAM" id="SignalP"/>
    </source>
</evidence>
<dbReference type="Proteomes" id="UP001152836">
    <property type="component" value="Unassembled WGS sequence"/>
</dbReference>
<protein>
    <submittedName>
        <fullName evidence="15">Havcr1 protein</fullName>
    </submittedName>
</protein>
<gene>
    <name evidence="15" type="primary">Havcr1</name>
    <name evidence="15" type="ORF">PHOROB_LOCUS4538</name>
</gene>
<comment type="subcellular location">
    <subcellularLocation>
        <location evidence="1">Cell membrane</location>
        <topology evidence="1">Single-pass type I membrane protein</topology>
    </subcellularLocation>
</comment>
<evidence type="ECO:0000256" key="8">
    <source>
        <dbReference type="ARBA" id="ARBA00023180"/>
    </source>
</evidence>
<dbReference type="GO" id="GO:0005886">
    <property type="term" value="C:plasma membrane"/>
    <property type="evidence" value="ECO:0007669"/>
    <property type="project" value="UniProtKB-SubCell"/>
</dbReference>
<keyword evidence="3 12" id="KW-0812">Transmembrane</keyword>
<dbReference type="AlphaFoldDB" id="A0AAU9Z314"/>
<reference evidence="15" key="1">
    <citation type="submission" date="2022-06" db="EMBL/GenBank/DDBJ databases">
        <authorList>
            <person name="Andreotti S."/>
            <person name="Wyler E."/>
        </authorList>
    </citation>
    <scope>NUCLEOTIDE SEQUENCE</scope>
</reference>
<comment type="caution">
    <text evidence="15">The sequence shown here is derived from an EMBL/GenBank/DDBJ whole genome shotgun (WGS) entry which is preliminary data.</text>
</comment>
<dbReference type="PANTHER" id="PTHR47009:SF1">
    <property type="entry name" value="HEPATITIS A VIRUS CELLULAR RECEPTOR 1"/>
    <property type="match status" value="1"/>
</dbReference>
<feature type="chain" id="PRO_5043695532" evidence="13">
    <location>
        <begin position="22"/>
        <end position="338"/>
    </location>
</feature>
<dbReference type="InterPro" id="IPR007110">
    <property type="entry name" value="Ig-like_dom"/>
</dbReference>
<dbReference type="GO" id="GO:0009986">
    <property type="term" value="C:cell surface"/>
    <property type="evidence" value="ECO:0007669"/>
    <property type="project" value="TreeGrafter"/>
</dbReference>
<comment type="similarity">
    <text evidence="10">Belongs to the immunoglobulin superfamily. TIM family.</text>
</comment>
<feature type="domain" description="Ig-like" evidence="14">
    <location>
        <begin position="16"/>
        <end position="122"/>
    </location>
</feature>
<evidence type="ECO:0000256" key="7">
    <source>
        <dbReference type="ARBA" id="ARBA00023157"/>
    </source>
</evidence>
<dbReference type="GO" id="GO:0001786">
    <property type="term" value="F:phosphatidylserine binding"/>
    <property type="evidence" value="ECO:0007669"/>
    <property type="project" value="TreeGrafter"/>
</dbReference>
<keyword evidence="8" id="KW-0325">Glycoprotein</keyword>
<evidence type="ECO:0000256" key="1">
    <source>
        <dbReference type="ARBA" id="ARBA00004251"/>
    </source>
</evidence>
<evidence type="ECO:0000256" key="2">
    <source>
        <dbReference type="ARBA" id="ARBA00022475"/>
    </source>
</evidence>
<keyword evidence="4 13" id="KW-0732">Signal</keyword>
<keyword evidence="16" id="KW-1185">Reference proteome</keyword>
<dbReference type="InterPro" id="IPR013783">
    <property type="entry name" value="Ig-like_fold"/>
</dbReference>
<evidence type="ECO:0000313" key="15">
    <source>
        <dbReference type="EMBL" id="CAH6786473.1"/>
    </source>
</evidence>
<evidence type="ECO:0000256" key="3">
    <source>
        <dbReference type="ARBA" id="ARBA00022692"/>
    </source>
</evidence>
<dbReference type="InterPro" id="IPR036179">
    <property type="entry name" value="Ig-like_dom_sf"/>
</dbReference>
<keyword evidence="5 12" id="KW-1133">Transmembrane helix</keyword>
<keyword evidence="2" id="KW-1003">Cell membrane</keyword>
<dbReference type="SMART" id="SM00409">
    <property type="entry name" value="IG"/>
    <property type="match status" value="1"/>
</dbReference>
<keyword evidence="9" id="KW-0393">Immunoglobulin domain</keyword>
<feature type="region of interest" description="Disordered" evidence="11">
    <location>
        <begin position="129"/>
        <end position="197"/>
    </location>
</feature>
<evidence type="ECO:0000256" key="4">
    <source>
        <dbReference type="ARBA" id="ARBA00022729"/>
    </source>
</evidence>
<keyword evidence="6 12" id="KW-0472">Membrane</keyword>
<feature type="compositionally biased region" description="Polar residues" evidence="11">
    <location>
        <begin position="182"/>
        <end position="195"/>
    </location>
</feature>
<dbReference type="SUPFAM" id="SSF48726">
    <property type="entry name" value="Immunoglobulin"/>
    <property type="match status" value="1"/>
</dbReference>
<dbReference type="GO" id="GO:0006911">
    <property type="term" value="P:phagocytosis, engulfment"/>
    <property type="evidence" value="ECO:0007669"/>
    <property type="project" value="TreeGrafter"/>
</dbReference>
<dbReference type="Gene3D" id="2.60.40.10">
    <property type="entry name" value="Immunoglobulins"/>
    <property type="match status" value="1"/>
</dbReference>
<feature type="compositionally biased region" description="Low complexity" evidence="11">
    <location>
        <begin position="139"/>
        <end position="181"/>
    </location>
</feature>
<dbReference type="InterPro" id="IPR013106">
    <property type="entry name" value="Ig_V-set"/>
</dbReference>
<dbReference type="GO" id="GO:0033005">
    <property type="term" value="P:positive regulation of mast cell activation"/>
    <property type="evidence" value="ECO:0007669"/>
    <property type="project" value="TreeGrafter"/>
</dbReference>
<dbReference type="InterPro" id="IPR052331">
    <property type="entry name" value="TIM_domain-containing_protein"/>
</dbReference>
<evidence type="ECO:0000256" key="12">
    <source>
        <dbReference type="SAM" id="Phobius"/>
    </source>
</evidence>
<evidence type="ECO:0000256" key="6">
    <source>
        <dbReference type="ARBA" id="ARBA00023136"/>
    </source>
</evidence>
<evidence type="ECO:0000313" key="16">
    <source>
        <dbReference type="Proteomes" id="UP001152836"/>
    </source>
</evidence>
<evidence type="ECO:0000256" key="5">
    <source>
        <dbReference type="ARBA" id="ARBA00022989"/>
    </source>
</evidence>
<evidence type="ECO:0000256" key="10">
    <source>
        <dbReference type="ARBA" id="ARBA00038203"/>
    </source>
</evidence>
<organism evidence="15 16">
    <name type="scientific">Phodopus roborovskii</name>
    <name type="common">Roborovski's desert hamster</name>
    <name type="synonym">Cricetulus roborovskii</name>
    <dbReference type="NCBI Taxonomy" id="109678"/>
    <lineage>
        <taxon>Eukaryota</taxon>
        <taxon>Metazoa</taxon>
        <taxon>Chordata</taxon>
        <taxon>Craniata</taxon>
        <taxon>Vertebrata</taxon>
        <taxon>Euteleostomi</taxon>
        <taxon>Mammalia</taxon>
        <taxon>Eutheria</taxon>
        <taxon>Euarchontoglires</taxon>
        <taxon>Glires</taxon>
        <taxon>Rodentia</taxon>
        <taxon>Myomorpha</taxon>
        <taxon>Muroidea</taxon>
        <taxon>Cricetidae</taxon>
        <taxon>Cricetinae</taxon>
        <taxon>Phodopus</taxon>
    </lineage>
</organism>
<feature type="transmembrane region" description="Helical" evidence="12">
    <location>
        <begin position="266"/>
        <end position="292"/>
    </location>
</feature>
<feature type="signal peptide" evidence="13">
    <location>
        <begin position="1"/>
        <end position="21"/>
    </location>
</feature>
<evidence type="ECO:0000256" key="11">
    <source>
        <dbReference type="SAM" id="MobiDB-lite"/>
    </source>
</evidence>
<dbReference type="Pfam" id="PF07686">
    <property type="entry name" value="V-set"/>
    <property type="match status" value="1"/>
</dbReference>
<proteinExistence type="inferred from homology"/>
<dbReference type="InterPro" id="IPR003599">
    <property type="entry name" value="Ig_sub"/>
</dbReference>
<dbReference type="FunFam" id="2.60.40.10:FF:000774">
    <property type="entry name" value="Hepatitis A virus cellular receptor 1"/>
    <property type="match status" value="1"/>
</dbReference>